<dbReference type="PROSITE" id="PS51118">
    <property type="entry name" value="HTH_HXLR"/>
    <property type="match status" value="1"/>
</dbReference>
<dbReference type="InterPro" id="IPR002577">
    <property type="entry name" value="HTH_HxlR"/>
</dbReference>
<organism evidence="5 6">
    <name type="scientific">Mumia flava</name>
    <dbReference type="NCBI Taxonomy" id="1348852"/>
    <lineage>
        <taxon>Bacteria</taxon>
        <taxon>Bacillati</taxon>
        <taxon>Actinomycetota</taxon>
        <taxon>Actinomycetes</taxon>
        <taxon>Propionibacteriales</taxon>
        <taxon>Nocardioidaceae</taxon>
        <taxon>Mumia</taxon>
    </lineage>
</organism>
<dbReference type="InterPro" id="IPR036388">
    <property type="entry name" value="WH-like_DNA-bd_sf"/>
</dbReference>
<feature type="domain" description="HTH hxlR-type" evidence="4">
    <location>
        <begin position="6"/>
        <end position="104"/>
    </location>
</feature>
<evidence type="ECO:0000256" key="1">
    <source>
        <dbReference type="ARBA" id="ARBA00023015"/>
    </source>
</evidence>
<dbReference type="InterPro" id="IPR036390">
    <property type="entry name" value="WH_DNA-bd_sf"/>
</dbReference>
<protein>
    <submittedName>
        <fullName evidence="5">DNA-binding HxlR family transcriptional regulator</fullName>
    </submittedName>
</protein>
<evidence type="ECO:0000313" key="5">
    <source>
        <dbReference type="EMBL" id="PJJ56115.1"/>
    </source>
</evidence>
<keyword evidence="2 5" id="KW-0238">DNA-binding</keyword>
<dbReference type="Proteomes" id="UP000230842">
    <property type="component" value="Unassembled WGS sequence"/>
</dbReference>
<evidence type="ECO:0000256" key="2">
    <source>
        <dbReference type="ARBA" id="ARBA00023125"/>
    </source>
</evidence>
<dbReference type="Gene3D" id="1.10.10.10">
    <property type="entry name" value="Winged helix-like DNA-binding domain superfamily/Winged helix DNA-binding domain"/>
    <property type="match status" value="1"/>
</dbReference>
<evidence type="ECO:0000256" key="3">
    <source>
        <dbReference type="ARBA" id="ARBA00023163"/>
    </source>
</evidence>
<keyword evidence="3" id="KW-0804">Transcription</keyword>
<dbReference type="SUPFAM" id="SSF46785">
    <property type="entry name" value="Winged helix' DNA-binding domain"/>
    <property type="match status" value="1"/>
</dbReference>
<dbReference type="Pfam" id="PF01638">
    <property type="entry name" value="HxlR"/>
    <property type="match status" value="1"/>
</dbReference>
<keyword evidence="1" id="KW-0805">Transcription regulation</keyword>
<dbReference type="PANTHER" id="PTHR33204:SF29">
    <property type="entry name" value="TRANSCRIPTIONAL REGULATOR"/>
    <property type="match status" value="1"/>
</dbReference>
<dbReference type="EMBL" id="PGEZ01000001">
    <property type="protein sequence ID" value="PJJ56115.1"/>
    <property type="molecule type" value="Genomic_DNA"/>
</dbReference>
<dbReference type="AlphaFoldDB" id="A0A0B2B387"/>
<proteinExistence type="predicted"/>
<evidence type="ECO:0000259" key="4">
    <source>
        <dbReference type="PROSITE" id="PS51118"/>
    </source>
</evidence>
<sequence length="109" mass="12186">MDGYSCGLDLAVDLIGGKWKALILWELREGPQRFNSLGRSLEKVSAKMLTQQLKEMQHDGLVLRHSYGEVPPRVEYSMTDLGQQLLALLEPVGDWAEANYPSIRAARSA</sequence>
<gene>
    <name evidence="5" type="ORF">CLV56_0319</name>
</gene>
<dbReference type="RefSeq" id="WP_039368762.1">
    <property type="nucleotide sequence ID" value="NZ_PGEZ01000001.1"/>
</dbReference>
<keyword evidence="6" id="KW-1185">Reference proteome</keyword>
<comment type="caution">
    <text evidence="5">The sequence shown here is derived from an EMBL/GenBank/DDBJ whole genome shotgun (WGS) entry which is preliminary data.</text>
</comment>
<dbReference type="GO" id="GO:0003677">
    <property type="term" value="F:DNA binding"/>
    <property type="evidence" value="ECO:0007669"/>
    <property type="project" value="UniProtKB-KW"/>
</dbReference>
<dbReference type="OrthoDB" id="370168at2"/>
<accession>A0A0B2B387</accession>
<reference evidence="5 6" key="1">
    <citation type="submission" date="2017-11" db="EMBL/GenBank/DDBJ databases">
        <title>Genomic Encyclopedia of Archaeal and Bacterial Type Strains, Phase II (KMG-II): From Individual Species to Whole Genera.</title>
        <authorList>
            <person name="Goeker M."/>
        </authorList>
    </citation>
    <scope>NUCLEOTIDE SEQUENCE [LARGE SCALE GENOMIC DNA]</scope>
    <source>
        <strain evidence="5 6">DSM 27763</strain>
    </source>
</reference>
<name>A0A0B2B387_9ACTN</name>
<dbReference type="PANTHER" id="PTHR33204">
    <property type="entry name" value="TRANSCRIPTIONAL REGULATOR, MARR FAMILY"/>
    <property type="match status" value="1"/>
</dbReference>
<evidence type="ECO:0000313" key="6">
    <source>
        <dbReference type="Proteomes" id="UP000230842"/>
    </source>
</evidence>